<reference evidence="2 3" key="1">
    <citation type="submission" date="2017-11" db="EMBL/GenBank/DDBJ databases">
        <authorList>
            <person name="Kracher B."/>
        </authorList>
    </citation>
    <scope>NUCLEOTIDE SEQUENCE [LARGE SCALE GENOMIC DNA]</scope>
    <source>
        <strain evidence="2 3">RACE1</strain>
    </source>
</reference>
<proteinExistence type="predicted"/>
<evidence type="ECO:0000313" key="2">
    <source>
        <dbReference type="EMBL" id="SZF00384.1"/>
    </source>
</evidence>
<accession>A0A383UJ84</accession>
<organism evidence="2 3">
    <name type="scientific">Blumeria hordei</name>
    <name type="common">Barley powdery mildew</name>
    <name type="synonym">Blumeria graminis f. sp. hordei</name>
    <dbReference type="NCBI Taxonomy" id="2867405"/>
    <lineage>
        <taxon>Eukaryota</taxon>
        <taxon>Fungi</taxon>
        <taxon>Dikarya</taxon>
        <taxon>Ascomycota</taxon>
        <taxon>Pezizomycotina</taxon>
        <taxon>Leotiomycetes</taxon>
        <taxon>Erysiphales</taxon>
        <taxon>Erysiphaceae</taxon>
        <taxon>Blumeria</taxon>
    </lineage>
</organism>
<feature type="region of interest" description="Disordered" evidence="1">
    <location>
        <begin position="1"/>
        <end position="24"/>
    </location>
</feature>
<dbReference type="VEuPathDB" id="FungiDB:BLGHR1_11121"/>
<evidence type="ECO:0008006" key="4">
    <source>
        <dbReference type="Google" id="ProtNLM"/>
    </source>
</evidence>
<gene>
    <name evidence="2" type="ORF">BLGHR1_11121</name>
</gene>
<evidence type="ECO:0000256" key="1">
    <source>
        <dbReference type="SAM" id="MobiDB-lite"/>
    </source>
</evidence>
<dbReference type="EMBL" id="UNSH01000009">
    <property type="protein sequence ID" value="SZF00384.1"/>
    <property type="molecule type" value="Genomic_DNA"/>
</dbReference>
<dbReference type="PANTHER" id="PTHR13639">
    <property type="entry name" value="CYTOCHROME C OXIDASE ASSEMBLY FACTOR 4 HOMOLOG, MITOCHONDRIAL"/>
    <property type="match status" value="1"/>
</dbReference>
<dbReference type="InterPro" id="IPR039870">
    <property type="entry name" value="Coa4-like"/>
</dbReference>
<sequence>MLTPPPKVNRDTRDQAVVEDDEPDDWDKRIISTGCAEENVKMNECFYEKRDWRVCKTELENFKQCWMKHQNDIRTEMKDTS</sequence>
<dbReference type="AlphaFoldDB" id="A0A383UJ84"/>
<dbReference type="GO" id="GO:0033617">
    <property type="term" value="P:mitochondrial respiratory chain complex IV assembly"/>
    <property type="evidence" value="ECO:0007669"/>
    <property type="project" value="InterPro"/>
</dbReference>
<dbReference type="GO" id="GO:0005758">
    <property type="term" value="C:mitochondrial intermembrane space"/>
    <property type="evidence" value="ECO:0007669"/>
    <property type="project" value="InterPro"/>
</dbReference>
<name>A0A383UJ84_BLUHO</name>
<dbReference type="Proteomes" id="UP000275772">
    <property type="component" value="Unassembled WGS sequence"/>
</dbReference>
<evidence type="ECO:0000313" key="3">
    <source>
        <dbReference type="Proteomes" id="UP000275772"/>
    </source>
</evidence>
<dbReference type="PROSITE" id="PS51808">
    <property type="entry name" value="CHCH"/>
    <property type="match status" value="1"/>
</dbReference>
<dbReference type="PANTHER" id="PTHR13639:SF2">
    <property type="entry name" value="CYTOCHROME C OXIDASE ASSEMBLY FACTOR 4 HOMOLOG, MITOCHONDRIAL"/>
    <property type="match status" value="1"/>
</dbReference>
<protein>
    <recommendedName>
        <fullName evidence="4">CHCH domain-containing protein</fullName>
    </recommendedName>
</protein>